<comment type="cofactor">
    <cofactor evidence="1">
        <name>Zn(2+)</name>
        <dbReference type="ChEBI" id="CHEBI:29105"/>
    </cofactor>
</comment>
<dbReference type="GO" id="GO:0008168">
    <property type="term" value="F:methyltransferase activity"/>
    <property type="evidence" value="ECO:0007669"/>
    <property type="project" value="UniProtKB-KW"/>
</dbReference>
<dbReference type="InterPro" id="IPR018060">
    <property type="entry name" value="HTH_AraC"/>
</dbReference>
<dbReference type="SUPFAM" id="SSF46689">
    <property type="entry name" value="Homeodomain-like"/>
    <property type="match status" value="2"/>
</dbReference>
<dbReference type="PANTHER" id="PTHR43280:SF2">
    <property type="entry name" value="HTH-TYPE TRANSCRIPTIONAL REGULATOR EXSA"/>
    <property type="match status" value="1"/>
</dbReference>
<evidence type="ECO:0000256" key="6">
    <source>
        <dbReference type="ARBA" id="ARBA00023163"/>
    </source>
</evidence>
<dbReference type="Pfam" id="PF02805">
    <property type="entry name" value="Ada_Zn_binding"/>
    <property type="match status" value="1"/>
</dbReference>
<dbReference type="EMBL" id="JAGIKX010000008">
    <property type="protein sequence ID" value="MBP2257448.1"/>
    <property type="molecule type" value="Genomic_DNA"/>
</dbReference>
<dbReference type="Pfam" id="PF12833">
    <property type="entry name" value="HTH_18"/>
    <property type="match status" value="1"/>
</dbReference>
<keyword evidence="6" id="KW-0804">Transcription</keyword>
<dbReference type="SUPFAM" id="SSF57884">
    <property type="entry name" value="Ada DNA repair protein, N-terminal domain (N-Ada 10)"/>
    <property type="match status" value="1"/>
</dbReference>
<evidence type="ECO:0000313" key="8">
    <source>
        <dbReference type="EMBL" id="MBP2257448.1"/>
    </source>
</evidence>
<reference evidence="8 9" key="1">
    <citation type="submission" date="2021-03" db="EMBL/GenBank/DDBJ databases">
        <title>Genomic Encyclopedia of Type Strains, Phase IV (KMG-IV): sequencing the most valuable type-strain genomes for metagenomic binning, comparative biology and taxonomic classification.</title>
        <authorList>
            <person name="Goeker M."/>
        </authorList>
    </citation>
    <scope>NUCLEOTIDE SEQUENCE [LARGE SCALE GENOMIC DNA]</scope>
    <source>
        <strain evidence="8 9">DSM 25790</strain>
    </source>
</reference>
<keyword evidence="3" id="KW-0805">Transcription regulation</keyword>
<evidence type="ECO:0000259" key="7">
    <source>
        <dbReference type="PROSITE" id="PS01124"/>
    </source>
</evidence>
<dbReference type="InterPro" id="IPR035451">
    <property type="entry name" value="Ada-like_dom_sf"/>
</dbReference>
<dbReference type="InterPro" id="IPR009057">
    <property type="entry name" value="Homeodomain-like_sf"/>
</dbReference>
<gene>
    <name evidence="8" type="ORF">J2Z81_001396</name>
</gene>
<evidence type="ECO:0000313" key="9">
    <source>
        <dbReference type="Proteomes" id="UP001519294"/>
    </source>
</evidence>
<keyword evidence="5" id="KW-0010">Activator</keyword>
<organism evidence="8 9">
    <name type="scientific">Virgibacillus alimentarius</name>
    <dbReference type="NCBI Taxonomy" id="698769"/>
    <lineage>
        <taxon>Bacteria</taxon>
        <taxon>Bacillati</taxon>
        <taxon>Bacillota</taxon>
        <taxon>Bacilli</taxon>
        <taxon>Bacillales</taxon>
        <taxon>Bacillaceae</taxon>
        <taxon>Virgibacillus</taxon>
    </lineage>
</organism>
<dbReference type="GO" id="GO:0032259">
    <property type="term" value="P:methylation"/>
    <property type="evidence" value="ECO:0007669"/>
    <property type="project" value="UniProtKB-KW"/>
</dbReference>
<dbReference type="PANTHER" id="PTHR43280">
    <property type="entry name" value="ARAC-FAMILY TRANSCRIPTIONAL REGULATOR"/>
    <property type="match status" value="1"/>
</dbReference>
<dbReference type="Gene3D" id="1.10.10.60">
    <property type="entry name" value="Homeodomain-like"/>
    <property type="match status" value="2"/>
</dbReference>
<keyword evidence="9" id="KW-1185">Reference proteome</keyword>
<dbReference type="InterPro" id="IPR016220">
    <property type="entry name" value="Me-P-triester_DNA_alkyl-Trfase"/>
</dbReference>
<keyword evidence="4" id="KW-0238">DNA-binding</keyword>
<dbReference type="PIRSF" id="PIRSF000408">
    <property type="entry name" value="Alkyltransferas_AdaA"/>
    <property type="match status" value="1"/>
</dbReference>
<evidence type="ECO:0000256" key="4">
    <source>
        <dbReference type="ARBA" id="ARBA00023125"/>
    </source>
</evidence>
<feature type="domain" description="HTH araC/xylS-type" evidence="7">
    <location>
        <begin position="92"/>
        <end position="190"/>
    </location>
</feature>
<dbReference type="EC" id="2.1.1.-" evidence="8"/>
<dbReference type="Gene3D" id="3.40.10.10">
    <property type="entry name" value="DNA Methylphosphotriester Repair Domain"/>
    <property type="match status" value="1"/>
</dbReference>
<dbReference type="PROSITE" id="PS01124">
    <property type="entry name" value="HTH_ARAC_FAMILY_2"/>
    <property type="match status" value="1"/>
</dbReference>
<comment type="caution">
    <text evidence="8">The sequence shown here is derived from an EMBL/GenBank/DDBJ whole genome shotgun (WGS) entry which is preliminary data.</text>
</comment>
<keyword evidence="8" id="KW-0808">Transferase</keyword>
<protein>
    <submittedName>
        <fullName evidence="8">AraC family transcriptional regulator of adaptative response / methylphosphotriester-DNA alkyltransferase methyltransferase</fullName>
        <ecNumber evidence="8">2.1.1.-</ecNumber>
    </submittedName>
</protein>
<sequence length="196" mass="22418">MKNKDINNISKDIMWKATVLCDSAYDGIFFYAVKTTGIFCRPSCKSRVPNSDNVSFFSNATEAQKAGYRPCKRCRPDLKSVTTYDPFKLVVKETMEFIEDNYGQTILLDELATVVGISGFHLNRLFKERTGYTPRLHLEKVRINKAKELLLTTTLNSTEVGYQIGYQSISSFYNAFKRNTGLSPYQFRVNMTANHQ</sequence>
<keyword evidence="2 8" id="KW-0489">Methyltransferase</keyword>
<dbReference type="SMART" id="SM00342">
    <property type="entry name" value="HTH_ARAC"/>
    <property type="match status" value="1"/>
</dbReference>
<accession>A0ABS4S7H1</accession>
<proteinExistence type="predicted"/>
<name>A0ABS4S7H1_9BACI</name>
<evidence type="ECO:0000256" key="3">
    <source>
        <dbReference type="ARBA" id="ARBA00023015"/>
    </source>
</evidence>
<evidence type="ECO:0000256" key="2">
    <source>
        <dbReference type="ARBA" id="ARBA00022603"/>
    </source>
</evidence>
<evidence type="ECO:0000256" key="5">
    <source>
        <dbReference type="ARBA" id="ARBA00023159"/>
    </source>
</evidence>
<dbReference type="InterPro" id="IPR004026">
    <property type="entry name" value="Ada_DNA_repair_Zn-bd"/>
</dbReference>
<dbReference type="Proteomes" id="UP001519294">
    <property type="component" value="Unassembled WGS sequence"/>
</dbReference>
<evidence type="ECO:0000256" key="1">
    <source>
        <dbReference type="ARBA" id="ARBA00001947"/>
    </source>
</evidence>